<dbReference type="EMBL" id="NIWU01000002">
    <property type="protein sequence ID" value="OXR33580.1"/>
    <property type="molecule type" value="Genomic_DNA"/>
</dbReference>
<dbReference type="Proteomes" id="UP000215455">
    <property type="component" value="Unassembled WGS sequence"/>
</dbReference>
<accession>A0ABX4DXX8</accession>
<dbReference type="PANTHER" id="PTHR30055">
    <property type="entry name" value="HTH-TYPE TRANSCRIPTIONAL REGULATOR RUTR"/>
    <property type="match status" value="1"/>
</dbReference>
<dbReference type="RefSeq" id="WP_093935784.1">
    <property type="nucleotide sequence ID" value="NZ_CP044409.1"/>
</dbReference>
<feature type="domain" description="HTH tetR-type" evidence="5">
    <location>
        <begin position="12"/>
        <end position="72"/>
    </location>
</feature>
<dbReference type="Gene3D" id="1.10.357.10">
    <property type="entry name" value="Tetracycline Repressor, domain 2"/>
    <property type="match status" value="1"/>
</dbReference>
<dbReference type="PRINTS" id="PR00455">
    <property type="entry name" value="HTHTETR"/>
</dbReference>
<comment type="caution">
    <text evidence="6">The sequence shown here is derived from an EMBL/GenBank/DDBJ whole genome shotgun (WGS) entry which is preliminary data.</text>
</comment>
<dbReference type="Pfam" id="PF17932">
    <property type="entry name" value="TetR_C_24"/>
    <property type="match status" value="1"/>
</dbReference>
<organism evidence="6 7">
    <name type="scientific">Pseudomonas umsongensis</name>
    <dbReference type="NCBI Taxonomy" id="198618"/>
    <lineage>
        <taxon>Bacteria</taxon>
        <taxon>Pseudomonadati</taxon>
        <taxon>Pseudomonadota</taxon>
        <taxon>Gammaproteobacteria</taxon>
        <taxon>Pseudomonadales</taxon>
        <taxon>Pseudomonadaceae</taxon>
        <taxon>Pseudomonas</taxon>
    </lineage>
</organism>
<keyword evidence="7" id="KW-1185">Reference proteome</keyword>
<evidence type="ECO:0000256" key="2">
    <source>
        <dbReference type="ARBA" id="ARBA00023125"/>
    </source>
</evidence>
<proteinExistence type="predicted"/>
<evidence type="ECO:0000259" key="5">
    <source>
        <dbReference type="PROSITE" id="PS50977"/>
    </source>
</evidence>
<dbReference type="PANTHER" id="PTHR30055:SF234">
    <property type="entry name" value="HTH-TYPE TRANSCRIPTIONAL REGULATOR BETI"/>
    <property type="match status" value="1"/>
</dbReference>
<evidence type="ECO:0000256" key="3">
    <source>
        <dbReference type="ARBA" id="ARBA00023163"/>
    </source>
</evidence>
<dbReference type="InterPro" id="IPR041490">
    <property type="entry name" value="KstR2_TetR_C"/>
</dbReference>
<evidence type="ECO:0000256" key="4">
    <source>
        <dbReference type="PROSITE-ProRule" id="PRU00335"/>
    </source>
</evidence>
<dbReference type="InterPro" id="IPR009057">
    <property type="entry name" value="Homeodomain-like_sf"/>
</dbReference>
<sequence>MLAIDASTHSPLSARDRLVRAAVELFATRGFQAIGLRDLASHVGLQAGSLYHHIENKQCLLFELIESALSDLLIITRRRMKGAKTRAERVRRFVQAFVGFALTEKHRLILVTREFVNLDEAHKHHVDKLKHAHRAMLSDIIADEHARKDKPHAETCLITHAVMGMLYGQLHWNELEIAERQLTELLTGCVLRIIARDGLSADLTSSDHNAQHWFVDPKSAHAHLNLKP</sequence>
<name>A0ABX4DXX8_9PSED</name>
<keyword evidence="3" id="KW-0804">Transcription</keyword>
<feature type="DNA-binding region" description="H-T-H motif" evidence="4">
    <location>
        <begin position="35"/>
        <end position="54"/>
    </location>
</feature>
<dbReference type="PROSITE" id="PS50977">
    <property type="entry name" value="HTH_TETR_2"/>
    <property type="match status" value="1"/>
</dbReference>
<dbReference type="SUPFAM" id="SSF46689">
    <property type="entry name" value="Homeodomain-like"/>
    <property type="match status" value="1"/>
</dbReference>
<gene>
    <name evidence="6" type="ORF">PSUM_16350</name>
</gene>
<keyword evidence="2 4" id="KW-0238">DNA-binding</keyword>
<keyword evidence="1" id="KW-0805">Transcription regulation</keyword>
<evidence type="ECO:0000256" key="1">
    <source>
        <dbReference type="ARBA" id="ARBA00023015"/>
    </source>
</evidence>
<dbReference type="Gene3D" id="1.10.10.60">
    <property type="entry name" value="Homeodomain-like"/>
    <property type="match status" value="1"/>
</dbReference>
<protein>
    <submittedName>
        <fullName evidence="6">TetR family transcriptional regulator</fullName>
    </submittedName>
</protein>
<dbReference type="InterPro" id="IPR001647">
    <property type="entry name" value="HTH_TetR"/>
</dbReference>
<evidence type="ECO:0000313" key="6">
    <source>
        <dbReference type="EMBL" id="OXR33580.1"/>
    </source>
</evidence>
<dbReference type="Pfam" id="PF00440">
    <property type="entry name" value="TetR_N"/>
    <property type="match status" value="1"/>
</dbReference>
<evidence type="ECO:0000313" key="7">
    <source>
        <dbReference type="Proteomes" id="UP000215455"/>
    </source>
</evidence>
<reference evidence="6 7" key="1">
    <citation type="submission" date="2017-06" db="EMBL/GenBank/DDBJ databases">
        <authorList>
            <person name="Furmanczyk E.M."/>
        </authorList>
    </citation>
    <scope>NUCLEOTIDE SEQUENCE [LARGE SCALE GENOMIC DNA]</scope>
    <source>
        <strain evidence="6 7">DSM 16611</strain>
    </source>
</reference>
<dbReference type="InterPro" id="IPR050109">
    <property type="entry name" value="HTH-type_TetR-like_transc_reg"/>
</dbReference>